<organism evidence="4 5">
    <name type="scientific">Armillaria ostoyae</name>
    <name type="common">Armillaria root rot fungus</name>
    <dbReference type="NCBI Taxonomy" id="47428"/>
    <lineage>
        <taxon>Eukaryota</taxon>
        <taxon>Fungi</taxon>
        <taxon>Dikarya</taxon>
        <taxon>Basidiomycota</taxon>
        <taxon>Agaricomycotina</taxon>
        <taxon>Agaricomycetes</taxon>
        <taxon>Agaricomycetidae</taxon>
        <taxon>Agaricales</taxon>
        <taxon>Marasmiineae</taxon>
        <taxon>Physalacriaceae</taxon>
        <taxon>Armillaria</taxon>
    </lineage>
</organism>
<protein>
    <recommendedName>
        <fullName evidence="3">NIPSNAP domain-containing protein</fullName>
    </recommendedName>
</protein>
<keyword evidence="2" id="KW-0732">Signal</keyword>
<dbReference type="GO" id="GO:0000423">
    <property type="term" value="P:mitophagy"/>
    <property type="evidence" value="ECO:0007669"/>
    <property type="project" value="UniProtKB-ARBA"/>
</dbReference>
<dbReference type="FunFam" id="3.30.70.100:FF:000004">
    <property type="entry name" value="NIPSNAP family protein"/>
    <property type="match status" value="1"/>
</dbReference>
<feature type="signal peptide" evidence="2">
    <location>
        <begin position="1"/>
        <end position="22"/>
    </location>
</feature>
<dbReference type="Gene3D" id="3.30.70.100">
    <property type="match status" value="2"/>
</dbReference>
<dbReference type="EMBL" id="FUEG01000007">
    <property type="protein sequence ID" value="SJL06375.1"/>
    <property type="molecule type" value="Genomic_DNA"/>
</dbReference>
<accession>A0A284RCB7</accession>
<sequence length="445" mass="50397">MFPQSLAVDFLSLLRLLQLTEDEMKMADNYFTILRNEYPEVWFDQGIELQGGEPFTVGTEGNERNRRHINRATELLSSAIAYEGAPCIPGAGDIPGLPCVLETSIRLLPGTVEAPAAGIFAREDNGVLFEEDINHYLLYPLSHAVDTRADTAFRSLTGGKKGDAISLDILRDLDSALTEIHMVILTDNATVAILQNSHFEMFSPFTKSWSLLHGSPEAKKAGEVDILQHSRLVGRGKYVHGFEVHRVKSDKTEDERYYTGLLKDPEMKVKLTGSWETLVGEQDTFFHILEYENYGGYDKSSALARTSEHLKAYQAMLPFINSRSSQLNQEFAFFPTAPPRAQGGIFELRTYQLKAGTLLEWEHTWRRGIEARRKHVAPVGAWFSQVGRLNQVHHMWQYPNLETRKETRENAWQIDGWAETVDKTSQLAKFMDSFILAPLPYSPLK</sequence>
<dbReference type="Proteomes" id="UP000219338">
    <property type="component" value="Unassembled WGS sequence"/>
</dbReference>
<dbReference type="STRING" id="47428.A0A284RCB7"/>
<dbReference type="SUPFAM" id="SSF54909">
    <property type="entry name" value="Dimeric alpha+beta barrel"/>
    <property type="match status" value="2"/>
</dbReference>
<evidence type="ECO:0000256" key="1">
    <source>
        <dbReference type="ARBA" id="ARBA00005291"/>
    </source>
</evidence>
<dbReference type="InterPro" id="IPR051557">
    <property type="entry name" value="NipSnap_domain"/>
</dbReference>
<dbReference type="OrthoDB" id="10262843at2759"/>
<evidence type="ECO:0000313" key="5">
    <source>
        <dbReference type="Proteomes" id="UP000219338"/>
    </source>
</evidence>
<dbReference type="AlphaFoldDB" id="A0A284RCB7"/>
<dbReference type="PANTHER" id="PTHR21017:SF17">
    <property type="entry name" value="PROTEIN NIPSNAP"/>
    <property type="match status" value="1"/>
</dbReference>
<feature type="chain" id="PRO_5012063373" description="NIPSNAP domain-containing protein" evidence="2">
    <location>
        <begin position="23"/>
        <end position="445"/>
    </location>
</feature>
<feature type="domain" description="NIPSNAP" evidence="3">
    <location>
        <begin position="346"/>
        <end position="443"/>
    </location>
</feature>
<dbReference type="InterPro" id="IPR011008">
    <property type="entry name" value="Dimeric_a/b-barrel"/>
</dbReference>
<dbReference type="Pfam" id="PF07978">
    <property type="entry name" value="NIPSNAP"/>
    <property type="match status" value="1"/>
</dbReference>
<dbReference type="GO" id="GO:0005739">
    <property type="term" value="C:mitochondrion"/>
    <property type="evidence" value="ECO:0007669"/>
    <property type="project" value="TreeGrafter"/>
</dbReference>
<comment type="similarity">
    <text evidence="1">Belongs to the NipSnap family.</text>
</comment>
<evidence type="ECO:0000313" key="4">
    <source>
        <dbReference type="EMBL" id="SJL06375.1"/>
    </source>
</evidence>
<name>A0A284RCB7_ARMOS</name>
<dbReference type="InterPro" id="IPR012577">
    <property type="entry name" value="NIPSNAP"/>
</dbReference>
<dbReference type="PANTHER" id="PTHR21017">
    <property type="entry name" value="NIPSNAP-RELATED"/>
    <property type="match status" value="1"/>
</dbReference>
<proteinExistence type="inferred from homology"/>
<reference evidence="5" key="1">
    <citation type="journal article" date="2017" name="Nat. Ecol. Evol.">
        <title>Genome expansion and lineage-specific genetic innovations in the forest pathogenic fungi Armillaria.</title>
        <authorList>
            <person name="Sipos G."/>
            <person name="Prasanna A.N."/>
            <person name="Walter M.C."/>
            <person name="O'Connor E."/>
            <person name="Balint B."/>
            <person name="Krizsan K."/>
            <person name="Kiss B."/>
            <person name="Hess J."/>
            <person name="Varga T."/>
            <person name="Slot J."/>
            <person name="Riley R."/>
            <person name="Boka B."/>
            <person name="Rigling D."/>
            <person name="Barry K."/>
            <person name="Lee J."/>
            <person name="Mihaltcheva S."/>
            <person name="LaButti K."/>
            <person name="Lipzen A."/>
            <person name="Waldron R."/>
            <person name="Moloney N.M."/>
            <person name="Sperisen C."/>
            <person name="Kredics L."/>
            <person name="Vagvoelgyi C."/>
            <person name="Patrignani A."/>
            <person name="Fitzpatrick D."/>
            <person name="Nagy I."/>
            <person name="Doyle S."/>
            <person name="Anderson J.B."/>
            <person name="Grigoriev I.V."/>
            <person name="Gueldener U."/>
            <person name="Muensterkoetter M."/>
            <person name="Nagy L.G."/>
        </authorList>
    </citation>
    <scope>NUCLEOTIDE SEQUENCE [LARGE SCALE GENOMIC DNA]</scope>
    <source>
        <strain evidence="5">C18/9</strain>
    </source>
</reference>
<evidence type="ECO:0000259" key="3">
    <source>
        <dbReference type="Pfam" id="PF07978"/>
    </source>
</evidence>
<keyword evidence="5" id="KW-1185">Reference proteome</keyword>
<gene>
    <name evidence="4" type="ORF">ARMOST_09711</name>
</gene>
<evidence type="ECO:0000256" key="2">
    <source>
        <dbReference type="SAM" id="SignalP"/>
    </source>
</evidence>